<reference evidence="2 3" key="1">
    <citation type="submission" date="2015-01" db="EMBL/GenBank/DDBJ databases">
        <title>The Genome Sequence of Ochroconis gallopava CBS43764.</title>
        <authorList>
            <consortium name="The Broad Institute Genomics Platform"/>
            <person name="Cuomo C."/>
            <person name="de Hoog S."/>
            <person name="Gorbushina A."/>
            <person name="Stielow B."/>
            <person name="Teixiera M."/>
            <person name="Abouelleil A."/>
            <person name="Chapman S.B."/>
            <person name="Priest M."/>
            <person name="Young S.K."/>
            <person name="Wortman J."/>
            <person name="Nusbaum C."/>
            <person name="Birren B."/>
        </authorList>
    </citation>
    <scope>NUCLEOTIDE SEQUENCE [LARGE SCALE GENOMIC DNA]</scope>
    <source>
        <strain evidence="2 3">CBS 43764</strain>
    </source>
</reference>
<feature type="chain" id="PRO_5002249057" description="PLC-like phosphodiesterase" evidence="1">
    <location>
        <begin position="20"/>
        <end position="319"/>
    </location>
</feature>
<dbReference type="Proteomes" id="UP000053259">
    <property type="component" value="Unassembled WGS sequence"/>
</dbReference>
<name>A0A0D2ARE1_9PEZI</name>
<dbReference type="InParanoid" id="A0A0D2ARE1"/>
<dbReference type="RefSeq" id="XP_016219142.1">
    <property type="nucleotide sequence ID" value="XM_016352885.1"/>
</dbReference>
<dbReference type="PANTHER" id="PTHR13593">
    <property type="match status" value="1"/>
</dbReference>
<evidence type="ECO:0008006" key="4">
    <source>
        <dbReference type="Google" id="ProtNLM"/>
    </source>
</evidence>
<evidence type="ECO:0000313" key="3">
    <source>
        <dbReference type="Proteomes" id="UP000053259"/>
    </source>
</evidence>
<dbReference type="EMBL" id="KN847529">
    <property type="protein sequence ID" value="KIW09273.1"/>
    <property type="molecule type" value="Genomic_DNA"/>
</dbReference>
<dbReference type="Pfam" id="PF26146">
    <property type="entry name" value="PI-PLC_X"/>
    <property type="match status" value="1"/>
</dbReference>
<dbReference type="HOGENOM" id="CLU_037358_2_1_1"/>
<gene>
    <name evidence="2" type="ORF">PV09_00194</name>
</gene>
<dbReference type="GeneID" id="27308167"/>
<keyword evidence="1" id="KW-0732">Signal</keyword>
<dbReference type="SUPFAM" id="SSF51695">
    <property type="entry name" value="PLC-like phosphodiesterases"/>
    <property type="match status" value="1"/>
</dbReference>
<dbReference type="GO" id="GO:0006629">
    <property type="term" value="P:lipid metabolic process"/>
    <property type="evidence" value="ECO:0007669"/>
    <property type="project" value="InterPro"/>
</dbReference>
<evidence type="ECO:0000313" key="2">
    <source>
        <dbReference type="EMBL" id="KIW09273.1"/>
    </source>
</evidence>
<feature type="signal peptide" evidence="1">
    <location>
        <begin position="1"/>
        <end position="19"/>
    </location>
</feature>
<dbReference type="VEuPathDB" id="FungiDB:PV09_00194"/>
<dbReference type="InterPro" id="IPR017946">
    <property type="entry name" value="PLC-like_Pdiesterase_TIM-brl"/>
</dbReference>
<dbReference type="PANTHER" id="PTHR13593:SF146">
    <property type="entry name" value="PLC-LIKE PHOSPHODIESTERASE"/>
    <property type="match status" value="1"/>
</dbReference>
<dbReference type="AlphaFoldDB" id="A0A0D2ARE1"/>
<organism evidence="2 3">
    <name type="scientific">Verruconis gallopava</name>
    <dbReference type="NCBI Taxonomy" id="253628"/>
    <lineage>
        <taxon>Eukaryota</taxon>
        <taxon>Fungi</taxon>
        <taxon>Dikarya</taxon>
        <taxon>Ascomycota</taxon>
        <taxon>Pezizomycotina</taxon>
        <taxon>Dothideomycetes</taxon>
        <taxon>Pleosporomycetidae</taxon>
        <taxon>Venturiales</taxon>
        <taxon>Sympoventuriaceae</taxon>
        <taxon>Verruconis</taxon>
    </lineage>
</organism>
<dbReference type="STRING" id="253628.A0A0D2ARE1"/>
<dbReference type="InterPro" id="IPR051057">
    <property type="entry name" value="PI-PLC_domain"/>
</dbReference>
<evidence type="ECO:0000256" key="1">
    <source>
        <dbReference type="SAM" id="SignalP"/>
    </source>
</evidence>
<sequence length="319" mass="35101">MQVFGVLLSLLTFSIQIHAFPLLDRLFSRADPLCNGYAQLCSRKYSDITFVGDHDSAFVGDLPSQNQIKSLSDQLGGGIRFLQSQVHKWDIPDLPGLGDVLAMCHTNCLLEFGGLVQDYLKTVKSFLDANPREVVTLLLTNPDNAPMSDFDAVFKQVGLDKLAFIPSTSPNPLPMASWPTLGDMISQNQRLVVFIDYGANEKLVPYLLDEFNYYWETPFDTTDPNFAQCKIDRANKLDSSGKSSMNIVNHFLDVEIPFTDILIPDREAAGQTNAVSGDGSIGAQASLCKSIYGRYPNVVLIDFFGMGDAIGAQKLLNGL</sequence>
<proteinExistence type="predicted"/>
<dbReference type="GO" id="GO:0008081">
    <property type="term" value="F:phosphoric diester hydrolase activity"/>
    <property type="evidence" value="ECO:0007669"/>
    <property type="project" value="InterPro"/>
</dbReference>
<keyword evidence="3" id="KW-1185">Reference proteome</keyword>
<accession>A0A0D2ARE1</accession>
<protein>
    <recommendedName>
        <fullName evidence="4">PLC-like phosphodiesterase</fullName>
    </recommendedName>
</protein>
<dbReference type="OrthoDB" id="7984201at2759"/>
<dbReference type="Gene3D" id="3.20.20.190">
    <property type="entry name" value="Phosphatidylinositol (PI) phosphodiesterase"/>
    <property type="match status" value="1"/>
</dbReference>